<evidence type="ECO:0000313" key="3">
    <source>
        <dbReference type="Proteomes" id="UP000283841"/>
    </source>
</evidence>
<proteinExistence type="predicted"/>
<dbReference type="STRING" id="264951.A0A443I0Z8"/>
<keyword evidence="3" id="KW-1185">Reference proteome</keyword>
<comment type="caution">
    <text evidence="2">The sequence shown here is derived from an EMBL/GenBank/DDBJ whole genome shotgun (WGS) entry which is preliminary data.</text>
</comment>
<dbReference type="SMART" id="SM01111">
    <property type="entry name" value="CVNH"/>
    <property type="match status" value="1"/>
</dbReference>
<accession>A0A443I0Z8</accession>
<evidence type="ECO:0000313" key="2">
    <source>
        <dbReference type="EMBL" id="RWQ97697.1"/>
    </source>
</evidence>
<evidence type="ECO:0000259" key="1">
    <source>
        <dbReference type="SMART" id="SM01111"/>
    </source>
</evidence>
<dbReference type="SUPFAM" id="SSF51322">
    <property type="entry name" value="Cyanovirin-N"/>
    <property type="match status" value="1"/>
</dbReference>
<dbReference type="Pfam" id="PF08881">
    <property type="entry name" value="CVNH"/>
    <property type="match status" value="1"/>
</dbReference>
<gene>
    <name evidence="2" type="ORF">C8Q69DRAFT_504356</name>
</gene>
<reference evidence="2 3" key="1">
    <citation type="journal article" date="2018" name="Front. Microbiol.">
        <title>Genomic and genetic insights into a cosmopolitan fungus, Paecilomyces variotii (Eurotiales).</title>
        <authorList>
            <person name="Urquhart A.S."/>
            <person name="Mondo S.J."/>
            <person name="Makela M.R."/>
            <person name="Hane J.K."/>
            <person name="Wiebenga A."/>
            <person name="He G."/>
            <person name="Mihaltcheva S."/>
            <person name="Pangilinan J."/>
            <person name="Lipzen A."/>
            <person name="Barry K."/>
            <person name="de Vries R.P."/>
            <person name="Grigoriev I.V."/>
            <person name="Idnurm A."/>
        </authorList>
    </citation>
    <scope>NUCLEOTIDE SEQUENCE [LARGE SCALE GENOMIC DNA]</scope>
    <source>
        <strain evidence="2 3">CBS 101075</strain>
    </source>
</reference>
<dbReference type="OrthoDB" id="2441380at2759"/>
<dbReference type="EMBL" id="RCNU01000002">
    <property type="protein sequence ID" value="RWQ97697.1"/>
    <property type="molecule type" value="Genomic_DNA"/>
</dbReference>
<dbReference type="RefSeq" id="XP_028487342.1">
    <property type="nucleotide sequence ID" value="XM_028632582.1"/>
</dbReference>
<dbReference type="PANTHER" id="PTHR42076:SF1">
    <property type="entry name" value="CYANOVIRIN-N DOMAIN-CONTAINING PROTEIN"/>
    <property type="match status" value="1"/>
</dbReference>
<dbReference type="GeneID" id="39601859"/>
<organism evidence="2 3">
    <name type="scientific">Byssochlamys spectabilis</name>
    <name type="common">Paecilomyces variotii</name>
    <dbReference type="NCBI Taxonomy" id="264951"/>
    <lineage>
        <taxon>Eukaryota</taxon>
        <taxon>Fungi</taxon>
        <taxon>Dikarya</taxon>
        <taxon>Ascomycota</taxon>
        <taxon>Pezizomycotina</taxon>
        <taxon>Eurotiomycetes</taxon>
        <taxon>Eurotiomycetidae</taxon>
        <taxon>Eurotiales</taxon>
        <taxon>Thermoascaceae</taxon>
        <taxon>Paecilomyces</taxon>
    </lineage>
</organism>
<dbReference type="InterPro" id="IPR036673">
    <property type="entry name" value="Cyanovirin-N_sf"/>
</dbReference>
<dbReference type="InterPro" id="IPR011058">
    <property type="entry name" value="Cyanovirin-N"/>
</dbReference>
<feature type="domain" description="Cyanovirin-N" evidence="1">
    <location>
        <begin position="2"/>
        <end position="108"/>
    </location>
</feature>
<name>A0A443I0Z8_BYSSP</name>
<dbReference type="VEuPathDB" id="FungiDB:C8Q69DRAFT_504356"/>
<dbReference type="Gene3D" id="2.30.60.10">
    <property type="entry name" value="Cyanovirin-N"/>
    <property type="match status" value="1"/>
</dbReference>
<protein>
    <submittedName>
        <fullName evidence="2">Cyanovirin-N</fullName>
    </submittedName>
</protein>
<dbReference type="Proteomes" id="UP000283841">
    <property type="component" value="Unassembled WGS sequence"/>
</dbReference>
<dbReference type="PANTHER" id="PTHR42076">
    <property type="entry name" value="CYANOVIRIN-N HOMOLOG"/>
    <property type="match status" value="1"/>
</dbReference>
<sequence>MSFHVSCEDIRIEVLPGDATYLCCAGKDVDGNWHPNRLRLDDIIGNSDGWFIWGGRDFTHSAREIHLEHGANGPHLTAELPMRDGGYRERQGIDLADKIRNENGRLIFLGP</sequence>
<dbReference type="AlphaFoldDB" id="A0A443I0Z8"/>